<evidence type="ECO:0000256" key="2">
    <source>
        <dbReference type="ARBA" id="ARBA00005228"/>
    </source>
</evidence>
<keyword evidence="4" id="KW-0645">Protease</keyword>
<dbReference type="PANTHER" id="PTHR42881:SF2">
    <property type="entry name" value="PROLYL ENDOPEPTIDASE"/>
    <property type="match status" value="1"/>
</dbReference>
<evidence type="ECO:0000256" key="1">
    <source>
        <dbReference type="ARBA" id="ARBA00001070"/>
    </source>
</evidence>
<dbReference type="Proteomes" id="UP000252915">
    <property type="component" value="Unassembled WGS sequence"/>
</dbReference>
<dbReference type="GO" id="GO:0005829">
    <property type="term" value="C:cytosol"/>
    <property type="evidence" value="ECO:0007669"/>
    <property type="project" value="TreeGrafter"/>
</dbReference>
<feature type="domain" description="Peptidase S9A N-terminal" evidence="8">
    <location>
        <begin position="32"/>
        <end position="428"/>
    </location>
</feature>
<comment type="similarity">
    <text evidence="2">Belongs to the peptidase S9A family.</text>
</comment>
<gene>
    <name evidence="9" type="ORF">DBW92_01005</name>
</gene>
<dbReference type="GO" id="GO:0070012">
    <property type="term" value="F:oligopeptidase activity"/>
    <property type="evidence" value="ECO:0007669"/>
    <property type="project" value="TreeGrafter"/>
</dbReference>
<reference evidence="9 10" key="1">
    <citation type="journal article" date="2018" name="Microbiome">
        <title>Fine metagenomic profile of the Mediterranean stratified and mixed water columns revealed by assembly and recruitment.</title>
        <authorList>
            <person name="Haro-Moreno J.M."/>
            <person name="Lopez-Perez M."/>
            <person name="De La Torre J.R."/>
            <person name="Picazo A."/>
            <person name="Camacho A."/>
            <person name="Rodriguez-Valera F."/>
        </authorList>
    </citation>
    <scope>NUCLEOTIDE SEQUENCE [LARGE SCALE GENOMIC DNA]</scope>
    <source>
        <strain evidence="9">MED-G78</strain>
    </source>
</reference>
<dbReference type="PROSITE" id="PS51257">
    <property type="entry name" value="PROKAR_LIPOPROTEIN"/>
    <property type="match status" value="1"/>
</dbReference>
<dbReference type="Gene3D" id="3.40.50.1820">
    <property type="entry name" value="alpha/beta hydrolase"/>
    <property type="match status" value="1"/>
</dbReference>
<dbReference type="Pfam" id="PF00326">
    <property type="entry name" value="Peptidase_S9"/>
    <property type="match status" value="1"/>
</dbReference>
<keyword evidence="5" id="KW-0378">Hydrolase</keyword>
<dbReference type="PROSITE" id="PS00708">
    <property type="entry name" value="PRO_ENDOPEP_SER"/>
    <property type="match status" value="1"/>
</dbReference>
<evidence type="ECO:0000256" key="3">
    <source>
        <dbReference type="ARBA" id="ARBA00011897"/>
    </source>
</evidence>
<evidence type="ECO:0000256" key="6">
    <source>
        <dbReference type="ARBA" id="ARBA00022825"/>
    </source>
</evidence>
<dbReference type="InterPro" id="IPR002471">
    <property type="entry name" value="Pept_S9_AS"/>
</dbReference>
<proteinExistence type="inferred from homology"/>
<protein>
    <recommendedName>
        <fullName evidence="3">prolyl oligopeptidase</fullName>
        <ecNumber evidence="3">3.4.21.26</ecNumber>
    </recommendedName>
</protein>
<evidence type="ECO:0000313" key="9">
    <source>
        <dbReference type="EMBL" id="RCL45329.1"/>
    </source>
</evidence>
<comment type="catalytic activity">
    <reaction evidence="1">
        <text>Hydrolysis of Pro-|-Xaa &gt;&gt; Ala-|-Xaa in oligopeptides.</text>
        <dbReference type="EC" id="3.4.21.26"/>
    </reaction>
</comment>
<dbReference type="PRINTS" id="PR00862">
    <property type="entry name" value="PROLIGOPTASE"/>
</dbReference>
<dbReference type="InterPro" id="IPR002470">
    <property type="entry name" value="Peptidase_S9A"/>
</dbReference>
<dbReference type="AlphaFoldDB" id="A0A368C6W6"/>
<organism evidence="9 10">
    <name type="scientific">SAR86 cluster bacterium</name>
    <dbReference type="NCBI Taxonomy" id="2030880"/>
    <lineage>
        <taxon>Bacteria</taxon>
        <taxon>Pseudomonadati</taxon>
        <taxon>Pseudomonadota</taxon>
        <taxon>Gammaproteobacteria</taxon>
        <taxon>SAR86 cluster</taxon>
    </lineage>
</organism>
<evidence type="ECO:0000313" key="10">
    <source>
        <dbReference type="Proteomes" id="UP000252915"/>
    </source>
</evidence>
<dbReference type="PANTHER" id="PTHR42881">
    <property type="entry name" value="PROLYL ENDOPEPTIDASE"/>
    <property type="match status" value="1"/>
</dbReference>
<name>A0A368C6W6_9GAMM</name>
<sequence length="703" mass="79461">MRNIIVYGIFFVLLSCSNDKVKNTSLLDYPSTKTMPYVETIHGTEISDPYRWLEDFTSEDAKAWATKQNAFTKNFITESEIKTAIKEDLSKIWVSDSISTPFKRKDKTFYYFNNGNWQQSKLMMKACDDCDEEVLIDPNLFSEDGTVSLGNISISPNAKFIAYSISDGGSDWRSWKVMEINSKRQLEDTILWSKFSGAVWENDNSGFYYQKYDEPKGEALLEVNEAPQLYFHSIGTKQAEDKLIYQNLDKPRWGFGISVVKDTSYKILSISEGTDERNRIYIKLDSESDFVPVIDELKGAYSFISAQKNTLWFYTTENAPNGKIVKLEINKDKSMFWSDVISETQDSIRSVNVINNSFAVIYLEDTFSSVSFFDLNGTFSHKLKGNFKGSIGGFGGNIEDIDTYFSFTNFTTPSQIYKINLIENSTELFWEENLSDFKSTDYISELRFYKSKDGTRIPLHVSYKKDSELSSKTPILLYGYGGFNISILPRFSKSYLAWMNQGGVVAVANLRGGGEYGEAWHADGMLFNKQNVFDDFAYAAKYLHRSKLGSPATTAIQGGSNGGLLVAATMLQNPSLFAAAIPQVGVLDMLRFNKFTIGWAWESDYGSPEKIDEFYNLLAYSPYHNIENGECYPPTLITTSERDDRVVPSHSYKFAARLQASQGCEKPILIRIEGRAGHGAGTPKSKRIEQISDVFGFALASMK</sequence>
<feature type="domain" description="Peptidase S9 prolyl oligopeptidase catalytic" evidence="7">
    <location>
        <begin position="490"/>
        <end position="701"/>
    </location>
</feature>
<dbReference type="FunFam" id="3.40.50.1820:FF:000005">
    <property type="entry name" value="Prolyl endopeptidase"/>
    <property type="match status" value="1"/>
</dbReference>
<dbReference type="InterPro" id="IPR051167">
    <property type="entry name" value="Prolyl_oligopep/macrocyclase"/>
</dbReference>
<dbReference type="SUPFAM" id="SSF50993">
    <property type="entry name" value="Peptidase/esterase 'gauge' domain"/>
    <property type="match status" value="1"/>
</dbReference>
<dbReference type="Pfam" id="PF02897">
    <property type="entry name" value="Peptidase_S9_N"/>
    <property type="match status" value="1"/>
</dbReference>
<keyword evidence="6" id="KW-0720">Serine protease</keyword>
<dbReference type="EMBL" id="QOPI01000003">
    <property type="protein sequence ID" value="RCL45329.1"/>
    <property type="molecule type" value="Genomic_DNA"/>
</dbReference>
<evidence type="ECO:0000259" key="7">
    <source>
        <dbReference type="Pfam" id="PF00326"/>
    </source>
</evidence>
<dbReference type="GO" id="GO:0006508">
    <property type="term" value="P:proteolysis"/>
    <property type="evidence" value="ECO:0007669"/>
    <property type="project" value="UniProtKB-KW"/>
</dbReference>
<evidence type="ECO:0000256" key="4">
    <source>
        <dbReference type="ARBA" id="ARBA00022670"/>
    </source>
</evidence>
<accession>A0A368C6W6</accession>
<comment type="caution">
    <text evidence="9">The sequence shown here is derived from an EMBL/GenBank/DDBJ whole genome shotgun (WGS) entry which is preliminary data.</text>
</comment>
<evidence type="ECO:0000256" key="5">
    <source>
        <dbReference type="ARBA" id="ARBA00022801"/>
    </source>
</evidence>
<dbReference type="SUPFAM" id="SSF53474">
    <property type="entry name" value="alpha/beta-Hydrolases"/>
    <property type="match status" value="1"/>
</dbReference>
<dbReference type="EC" id="3.4.21.26" evidence="3"/>
<dbReference type="Gene3D" id="2.130.10.120">
    <property type="entry name" value="Prolyl oligopeptidase, N-terminal domain"/>
    <property type="match status" value="1"/>
</dbReference>
<evidence type="ECO:0000259" key="8">
    <source>
        <dbReference type="Pfam" id="PF02897"/>
    </source>
</evidence>
<dbReference type="GO" id="GO:0004252">
    <property type="term" value="F:serine-type endopeptidase activity"/>
    <property type="evidence" value="ECO:0007669"/>
    <property type="project" value="UniProtKB-EC"/>
</dbReference>
<dbReference type="InterPro" id="IPR001375">
    <property type="entry name" value="Peptidase_S9_cat"/>
</dbReference>
<dbReference type="InterPro" id="IPR023302">
    <property type="entry name" value="Pept_S9A_N"/>
</dbReference>
<dbReference type="InterPro" id="IPR029058">
    <property type="entry name" value="AB_hydrolase_fold"/>
</dbReference>